<evidence type="ECO:0000256" key="2">
    <source>
        <dbReference type="ARBA" id="ARBA00005528"/>
    </source>
</evidence>
<keyword evidence="6 12" id="KW-0698">rRNA processing</keyword>
<protein>
    <recommendedName>
        <fullName evidence="4 12">Ribosomal RNA small subunit methyltransferase E</fullName>
        <ecNumber evidence="3 12">2.1.1.193</ecNumber>
    </recommendedName>
</protein>
<dbReference type="PIRSF" id="PIRSF015601">
    <property type="entry name" value="MTase_slr0722"/>
    <property type="match status" value="1"/>
</dbReference>
<evidence type="ECO:0000313" key="16">
    <source>
        <dbReference type="Proteomes" id="UP001596045"/>
    </source>
</evidence>
<dbReference type="SUPFAM" id="SSF75217">
    <property type="entry name" value="alpha/beta knot"/>
    <property type="match status" value="1"/>
</dbReference>
<keyword evidence="16" id="KW-1185">Reference proteome</keyword>
<evidence type="ECO:0000259" key="13">
    <source>
        <dbReference type="Pfam" id="PF04452"/>
    </source>
</evidence>
<sequence length="241" mass="26261">MPRFYVSTPLKIGDLLPLPDQVAHHVQVLRLAVGTVITLFNGEGGEYIATIVSIEKKRASAEIKSFSPREAELPYAITLAQALPESSKLDWIIEKSVELGVAGIQPLASQRCVVRLNSERAEKKQAHWQAVVVAAAEQSGRNRLPHLAPLSSYQDWIVQQDLHKRILLSPRGEQSLSDWARHQPPQALALLIGPEGGFSEAEENIACAQGALMLSMGPRILRTETAGLAALAALNAIWGEM</sequence>
<comment type="caution">
    <text evidence="15">The sequence shown here is derived from an EMBL/GenBank/DDBJ whole genome shotgun (WGS) entry which is preliminary data.</text>
</comment>
<dbReference type="NCBIfam" id="NF008692">
    <property type="entry name" value="PRK11713.1-5"/>
    <property type="match status" value="1"/>
</dbReference>
<dbReference type="Pfam" id="PF04452">
    <property type="entry name" value="Methyltrans_RNA"/>
    <property type="match status" value="1"/>
</dbReference>
<dbReference type="InterPro" id="IPR006700">
    <property type="entry name" value="RsmE"/>
</dbReference>
<dbReference type="GO" id="GO:0008168">
    <property type="term" value="F:methyltransferase activity"/>
    <property type="evidence" value="ECO:0007669"/>
    <property type="project" value="UniProtKB-KW"/>
</dbReference>
<reference evidence="16" key="1">
    <citation type="journal article" date="2019" name="Int. J. Syst. Evol. Microbiol.">
        <title>The Global Catalogue of Microorganisms (GCM) 10K type strain sequencing project: providing services to taxonomists for standard genome sequencing and annotation.</title>
        <authorList>
            <consortium name="The Broad Institute Genomics Platform"/>
            <consortium name="The Broad Institute Genome Sequencing Center for Infectious Disease"/>
            <person name="Wu L."/>
            <person name="Ma J."/>
        </authorList>
    </citation>
    <scope>NUCLEOTIDE SEQUENCE [LARGE SCALE GENOMIC DNA]</scope>
    <source>
        <strain evidence="16">JCM 17066</strain>
    </source>
</reference>
<dbReference type="EMBL" id="JBHSMT010000026">
    <property type="protein sequence ID" value="MFC5475077.1"/>
    <property type="molecule type" value="Genomic_DNA"/>
</dbReference>
<dbReference type="Gene3D" id="2.40.240.20">
    <property type="entry name" value="Hypothetical PUA domain-like, domain 1"/>
    <property type="match status" value="1"/>
</dbReference>
<dbReference type="InterPro" id="IPR029028">
    <property type="entry name" value="Alpha/beta_knot_MTases"/>
</dbReference>
<dbReference type="NCBIfam" id="TIGR00046">
    <property type="entry name" value="RsmE family RNA methyltransferase"/>
    <property type="match status" value="1"/>
</dbReference>
<evidence type="ECO:0000313" key="15">
    <source>
        <dbReference type="EMBL" id="MFC5475077.1"/>
    </source>
</evidence>
<evidence type="ECO:0000256" key="9">
    <source>
        <dbReference type="ARBA" id="ARBA00022691"/>
    </source>
</evidence>
<comment type="function">
    <text evidence="10 12">Specifically methylates the N3 position of the uracil ring of uridine 1498 (m3U1498) in 16S rRNA. Acts on the fully assembled 30S ribosomal subunit.</text>
</comment>
<dbReference type="InterPro" id="IPR046886">
    <property type="entry name" value="RsmE_MTase_dom"/>
</dbReference>
<dbReference type="InterPro" id="IPR015947">
    <property type="entry name" value="PUA-like_sf"/>
</dbReference>
<evidence type="ECO:0000259" key="14">
    <source>
        <dbReference type="Pfam" id="PF20260"/>
    </source>
</evidence>
<dbReference type="Proteomes" id="UP001596045">
    <property type="component" value="Unassembled WGS sequence"/>
</dbReference>
<dbReference type="PANTHER" id="PTHR30027">
    <property type="entry name" value="RIBOSOMAL RNA SMALL SUBUNIT METHYLTRANSFERASE E"/>
    <property type="match status" value="1"/>
</dbReference>
<dbReference type="GO" id="GO:0032259">
    <property type="term" value="P:methylation"/>
    <property type="evidence" value="ECO:0007669"/>
    <property type="project" value="UniProtKB-KW"/>
</dbReference>
<evidence type="ECO:0000256" key="4">
    <source>
        <dbReference type="ARBA" id="ARBA00013673"/>
    </source>
</evidence>
<keyword evidence="5 12" id="KW-0963">Cytoplasm</keyword>
<evidence type="ECO:0000256" key="3">
    <source>
        <dbReference type="ARBA" id="ARBA00012328"/>
    </source>
</evidence>
<comment type="catalytic activity">
    <reaction evidence="11 12">
        <text>uridine(1498) in 16S rRNA + S-adenosyl-L-methionine = N(3)-methyluridine(1498) in 16S rRNA + S-adenosyl-L-homocysteine + H(+)</text>
        <dbReference type="Rhea" id="RHEA:42920"/>
        <dbReference type="Rhea" id="RHEA-COMP:10283"/>
        <dbReference type="Rhea" id="RHEA-COMP:10284"/>
        <dbReference type="ChEBI" id="CHEBI:15378"/>
        <dbReference type="ChEBI" id="CHEBI:57856"/>
        <dbReference type="ChEBI" id="CHEBI:59789"/>
        <dbReference type="ChEBI" id="CHEBI:65315"/>
        <dbReference type="ChEBI" id="CHEBI:74502"/>
        <dbReference type="EC" id="2.1.1.193"/>
    </reaction>
</comment>
<dbReference type="PANTHER" id="PTHR30027:SF3">
    <property type="entry name" value="16S RRNA (URACIL(1498)-N(3))-METHYLTRANSFERASE"/>
    <property type="match status" value="1"/>
</dbReference>
<keyword evidence="7 12" id="KW-0489">Methyltransferase</keyword>
<comment type="subcellular location">
    <subcellularLocation>
        <location evidence="1 12">Cytoplasm</location>
    </subcellularLocation>
</comment>
<evidence type="ECO:0000256" key="10">
    <source>
        <dbReference type="ARBA" id="ARBA00025699"/>
    </source>
</evidence>
<evidence type="ECO:0000256" key="12">
    <source>
        <dbReference type="PIRNR" id="PIRNR015601"/>
    </source>
</evidence>
<dbReference type="RefSeq" id="WP_378998184.1">
    <property type="nucleotide sequence ID" value="NZ_JBHSMT010000026.1"/>
</dbReference>
<feature type="domain" description="Ribosomal RNA small subunit methyltransferase E methyltransferase" evidence="13">
    <location>
        <begin position="72"/>
        <end position="234"/>
    </location>
</feature>
<dbReference type="SUPFAM" id="SSF88697">
    <property type="entry name" value="PUA domain-like"/>
    <property type="match status" value="1"/>
</dbReference>
<gene>
    <name evidence="15" type="ORF">ACFPM8_14035</name>
</gene>
<dbReference type="Pfam" id="PF20260">
    <property type="entry name" value="PUA_4"/>
    <property type="match status" value="1"/>
</dbReference>
<evidence type="ECO:0000256" key="8">
    <source>
        <dbReference type="ARBA" id="ARBA00022679"/>
    </source>
</evidence>
<organism evidence="15 16">
    <name type="scientific">Paraherbaspirillum soli</name>
    <dbReference type="NCBI Taxonomy" id="631222"/>
    <lineage>
        <taxon>Bacteria</taxon>
        <taxon>Pseudomonadati</taxon>
        <taxon>Pseudomonadota</taxon>
        <taxon>Betaproteobacteria</taxon>
        <taxon>Burkholderiales</taxon>
        <taxon>Oxalobacteraceae</taxon>
        <taxon>Paraherbaspirillum</taxon>
    </lineage>
</organism>
<dbReference type="InterPro" id="IPR029026">
    <property type="entry name" value="tRNA_m1G_MTases_N"/>
</dbReference>
<feature type="domain" description="Ribosomal RNA small subunit methyltransferase E PUA-like" evidence="14">
    <location>
        <begin position="18"/>
        <end position="63"/>
    </location>
</feature>
<evidence type="ECO:0000256" key="5">
    <source>
        <dbReference type="ARBA" id="ARBA00022490"/>
    </source>
</evidence>
<dbReference type="InterPro" id="IPR046887">
    <property type="entry name" value="RsmE_PUA-like"/>
</dbReference>
<proteinExistence type="inferred from homology"/>
<comment type="similarity">
    <text evidence="2 12">Belongs to the RNA methyltransferase RsmE family.</text>
</comment>
<dbReference type="EC" id="2.1.1.193" evidence="3 12"/>
<evidence type="ECO:0000256" key="7">
    <source>
        <dbReference type="ARBA" id="ARBA00022603"/>
    </source>
</evidence>
<dbReference type="CDD" id="cd18084">
    <property type="entry name" value="RsmE-like"/>
    <property type="match status" value="1"/>
</dbReference>
<dbReference type="Gene3D" id="3.40.1280.10">
    <property type="match status" value="1"/>
</dbReference>
<name>A0ABW0MDC8_9BURK</name>
<evidence type="ECO:0000256" key="1">
    <source>
        <dbReference type="ARBA" id="ARBA00004496"/>
    </source>
</evidence>
<keyword evidence="8 12" id="KW-0808">Transferase</keyword>
<evidence type="ECO:0000256" key="11">
    <source>
        <dbReference type="ARBA" id="ARBA00047944"/>
    </source>
</evidence>
<evidence type="ECO:0000256" key="6">
    <source>
        <dbReference type="ARBA" id="ARBA00022552"/>
    </source>
</evidence>
<accession>A0ABW0MDC8</accession>
<keyword evidence="9 12" id="KW-0949">S-adenosyl-L-methionine</keyword>